<evidence type="ECO:0008006" key="4">
    <source>
        <dbReference type="Google" id="ProtNLM"/>
    </source>
</evidence>
<evidence type="ECO:0000313" key="2">
    <source>
        <dbReference type="EMBL" id="MFD2571974.1"/>
    </source>
</evidence>
<evidence type="ECO:0000256" key="1">
    <source>
        <dbReference type="SAM" id="SignalP"/>
    </source>
</evidence>
<dbReference type="EMBL" id="JBHULN010000008">
    <property type="protein sequence ID" value="MFD2571974.1"/>
    <property type="molecule type" value="Genomic_DNA"/>
</dbReference>
<keyword evidence="1" id="KW-0732">Signal</keyword>
<evidence type="ECO:0000313" key="3">
    <source>
        <dbReference type="Proteomes" id="UP001597469"/>
    </source>
</evidence>
<dbReference type="Proteomes" id="UP001597469">
    <property type="component" value="Unassembled WGS sequence"/>
</dbReference>
<name>A0ABW5M5K4_9BACT</name>
<dbReference type="RefSeq" id="WP_381523956.1">
    <property type="nucleotide sequence ID" value="NZ_JBHULN010000008.1"/>
</dbReference>
<comment type="caution">
    <text evidence="2">The sequence shown here is derived from an EMBL/GenBank/DDBJ whole genome shotgun (WGS) entry which is preliminary data.</text>
</comment>
<accession>A0ABW5M5K4</accession>
<feature type="chain" id="PRO_5046204930" description="Lipoprotein" evidence="1">
    <location>
        <begin position="22"/>
        <end position="398"/>
    </location>
</feature>
<keyword evidence="3" id="KW-1185">Reference proteome</keyword>
<protein>
    <recommendedName>
        <fullName evidence="4">Lipoprotein</fullName>
    </recommendedName>
</protein>
<reference evidence="3" key="1">
    <citation type="journal article" date="2019" name="Int. J. Syst. Evol. Microbiol.">
        <title>The Global Catalogue of Microorganisms (GCM) 10K type strain sequencing project: providing services to taxonomists for standard genome sequencing and annotation.</title>
        <authorList>
            <consortium name="The Broad Institute Genomics Platform"/>
            <consortium name="The Broad Institute Genome Sequencing Center for Infectious Disease"/>
            <person name="Wu L."/>
            <person name="Ma J."/>
        </authorList>
    </citation>
    <scope>NUCLEOTIDE SEQUENCE [LARGE SCALE GENOMIC DNA]</scope>
    <source>
        <strain evidence="3">KCTC 42805</strain>
    </source>
</reference>
<feature type="signal peptide" evidence="1">
    <location>
        <begin position="1"/>
        <end position="21"/>
    </location>
</feature>
<sequence length="398" mass="45306">MHRPLLLFVVTAVAATAALLAACSSGQTALKHGHFDLAVKKASHRLQQRPGLSKRGHVLAPLVLKQAFERAYEQHQARIRQLSSPTNTDAFRWEIVHSEYEKLQTLTDNARLGFIKHCTTCADWLAAYPTSYDDRRQDTRQLAAADRYEAAEQAFAYREENRLAAKDAYVSYRKANDWVPGYQQALAKAQDAFDFALLRVVVEPLSPTTEISPGDNQELQDLILRQINYNEAPSTFVRLYPPNENAGDGWPIHQAVQMQVTDYSPYNESTSSSSTTVYSTQEYKVGEKKINDSTKVDIKEKVKGTLTTYRREITAGLTLRMRAIDTQTGKTLWEDSVWESRSWQTEWQKFSGDDRALNGSSLKSADLFPPSRWRLYASMRDELADDVVRRIRHKYTSD</sequence>
<proteinExistence type="predicted"/>
<gene>
    <name evidence="2" type="ORF">ACFSUS_15125</name>
</gene>
<organism evidence="2 3">
    <name type="scientific">Spirosoma soli</name>
    <dbReference type="NCBI Taxonomy" id="1770529"/>
    <lineage>
        <taxon>Bacteria</taxon>
        <taxon>Pseudomonadati</taxon>
        <taxon>Bacteroidota</taxon>
        <taxon>Cytophagia</taxon>
        <taxon>Cytophagales</taxon>
        <taxon>Cytophagaceae</taxon>
        <taxon>Spirosoma</taxon>
    </lineage>
</organism>
<dbReference type="PROSITE" id="PS51257">
    <property type="entry name" value="PROKAR_LIPOPROTEIN"/>
    <property type="match status" value="1"/>
</dbReference>